<sequence length="425" mass="48811">MLVDWIGFSTETVRLSKTTTITFVVQFFNSAFLLLMTNANLSEQPLSFGLTSGKMPDFNSAWFRSVGDVIVGAMVFNVYYPIIEVLMYWGLRILFRCMDRGCSCKGSTRSTSIQGYISLYQGPLYFMHYKYSSILTISYITFLYGFGMPVLFPIAMMSFLILYMVEKLMLFYGYVMPPMYDERLSNDVLNKLQFAPLLYVIFGYWMASNEQLLSDAHLSPVATAMDTYMTNHTMGSVFSGDGWEGIKWPLLVTFIILNLVWYFGDWFQNQLYECFPGLRIGDIEINEDIDNYWAALDEEDRKWSTREEENIRENLGSKLLTDEQFEALKSTAMTSGKTLQGTHSFDILANPLYLDDFQYVPAAEDDRNDMIIDDDDEEGNDAAQSDLVRVGLNLAYMTEEKAKKFKFDKTALTELCSRLKGNDIQ</sequence>
<gene>
    <name evidence="2" type="ORF">FEHR0123_LOCUS7124</name>
</gene>
<dbReference type="PANTHER" id="PTHR13018">
    <property type="entry name" value="PROBABLE MEMBRANE PROTEIN DUF221-RELATED"/>
    <property type="match status" value="1"/>
</dbReference>
<dbReference type="EMBL" id="HBIE01023415">
    <property type="protein sequence ID" value="CAE0312203.1"/>
    <property type="molecule type" value="Transcribed_RNA"/>
</dbReference>
<organism evidence="2">
    <name type="scientific">Favella ehrenbergii</name>
    <dbReference type="NCBI Taxonomy" id="182087"/>
    <lineage>
        <taxon>Eukaryota</taxon>
        <taxon>Sar</taxon>
        <taxon>Alveolata</taxon>
        <taxon>Ciliophora</taxon>
        <taxon>Intramacronucleata</taxon>
        <taxon>Spirotrichea</taxon>
        <taxon>Choreotrichia</taxon>
        <taxon>Tintinnida</taxon>
        <taxon>Xystonellidae</taxon>
        <taxon>Favella</taxon>
    </lineage>
</organism>
<name>A0A7S3I2P9_9SPIT</name>
<keyword evidence="1" id="KW-1133">Transmembrane helix</keyword>
<evidence type="ECO:0000256" key="1">
    <source>
        <dbReference type="SAM" id="Phobius"/>
    </source>
</evidence>
<dbReference type="GO" id="GO:0005886">
    <property type="term" value="C:plasma membrane"/>
    <property type="evidence" value="ECO:0007669"/>
    <property type="project" value="TreeGrafter"/>
</dbReference>
<dbReference type="GO" id="GO:0005227">
    <property type="term" value="F:calcium-activated cation channel activity"/>
    <property type="evidence" value="ECO:0007669"/>
    <property type="project" value="InterPro"/>
</dbReference>
<feature type="transmembrane region" description="Helical" evidence="1">
    <location>
        <begin position="61"/>
        <end position="82"/>
    </location>
</feature>
<feature type="transmembrane region" description="Helical" evidence="1">
    <location>
        <begin position="21"/>
        <end position="41"/>
    </location>
</feature>
<accession>A0A7S3I2P9</accession>
<dbReference type="PANTHER" id="PTHR13018:SF135">
    <property type="entry name" value="CSC1_OSCA1-LIKE 7TM REGION DOMAIN-CONTAINING PROTEIN"/>
    <property type="match status" value="1"/>
</dbReference>
<keyword evidence="1" id="KW-0472">Membrane</keyword>
<keyword evidence="1" id="KW-0812">Transmembrane</keyword>
<reference evidence="2" key="1">
    <citation type="submission" date="2021-01" db="EMBL/GenBank/DDBJ databases">
        <authorList>
            <person name="Corre E."/>
            <person name="Pelletier E."/>
            <person name="Niang G."/>
            <person name="Scheremetjew M."/>
            <person name="Finn R."/>
            <person name="Kale V."/>
            <person name="Holt S."/>
            <person name="Cochrane G."/>
            <person name="Meng A."/>
            <person name="Brown T."/>
            <person name="Cohen L."/>
        </authorList>
    </citation>
    <scope>NUCLEOTIDE SEQUENCE</scope>
    <source>
        <strain evidence="2">Fehren 1</strain>
    </source>
</reference>
<proteinExistence type="predicted"/>
<dbReference type="InterPro" id="IPR045122">
    <property type="entry name" value="Csc1-like"/>
</dbReference>
<protein>
    <submittedName>
        <fullName evidence="2">Uncharacterized protein</fullName>
    </submittedName>
</protein>
<dbReference type="AlphaFoldDB" id="A0A7S3I2P9"/>
<evidence type="ECO:0000313" key="2">
    <source>
        <dbReference type="EMBL" id="CAE0312203.1"/>
    </source>
</evidence>